<protein>
    <submittedName>
        <fullName evidence="2">Uncharacterized protein</fullName>
    </submittedName>
</protein>
<dbReference type="EMBL" id="CP101751">
    <property type="protein sequence ID" value="UUC45626.1"/>
    <property type="molecule type" value="Genomic_DNA"/>
</dbReference>
<evidence type="ECO:0000256" key="1">
    <source>
        <dbReference type="SAM" id="Phobius"/>
    </source>
</evidence>
<name>A0ABY5ITG4_9FLAO</name>
<organism evidence="2 3">
    <name type="scientific">Flavobacterium cerinum</name>
    <dbReference type="NCBI Taxonomy" id="2502784"/>
    <lineage>
        <taxon>Bacteria</taxon>
        <taxon>Pseudomonadati</taxon>
        <taxon>Bacteroidota</taxon>
        <taxon>Flavobacteriia</taxon>
        <taxon>Flavobacteriales</taxon>
        <taxon>Flavobacteriaceae</taxon>
        <taxon>Flavobacterium</taxon>
    </lineage>
</organism>
<gene>
    <name evidence="2" type="ORF">NOX80_00060</name>
</gene>
<dbReference type="RefSeq" id="WP_256551318.1">
    <property type="nucleotide sequence ID" value="NZ_CP101751.1"/>
</dbReference>
<sequence length="122" mass="13621">MKNSIKNVPEIVLIGLAVFSFVETLIVRSEINYLMIIVMAIMIIQLVFKNRYFGVFLGLLVGLVSFGLLLAVISDYRKFPTVNSEAIQLLSVGGLFSLIGAVLSAMLLYKYFNQQETVKIEP</sequence>
<reference evidence="2" key="1">
    <citation type="submission" date="2022-07" db="EMBL/GenBank/DDBJ databases">
        <title>Isolation, identification, and degradation of a PFOSA degrading strain from sewage treatment plant.</title>
        <authorList>
            <person name="Zhang L."/>
            <person name="Huo Y."/>
        </authorList>
    </citation>
    <scope>NUCLEOTIDE SEQUENCE</scope>
    <source>
        <strain evidence="2">C1</strain>
    </source>
</reference>
<keyword evidence="1" id="KW-1133">Transmembrane helix</keyword>
<feature type="transmembrane region" description="Helical" evidence="1">
    <location>
        <begin position="86"/>
        <end position="109"/>
    </location>
</feature>
<keyword evidence="1" id="KW-0812">Transmembrane</keyword>
<keyword evidence="1" id="KW-0472">Membrane</keyword>
<keyword evidence="3" id="KW-1185">Reference proteome</keyword>
<dbReference type="Proteomes" id="UP001059844">
    <property type="component" value="Chromosome"/>
</dbReference>
<proteinExistence type="predicted"/>
<feature type="transmembrane region" description="Helical" evidence="1">
    <location>
        <begin position="55"/>
        <end position="74"/>
    </location>
</feature>
<accession>A0ABY5ITG4</accession>
<feature type="transmembrane region" description="Helical" evidence="1">
    <location>
        <begin position="7"/>
        <end position="25"/>
    </location>
</feature>
<evidence type="ECO:0000313" key="2">
    <source>
        <dbReference type="EMBL" id="UUC45626.1"/>
    </source>
</evidence>
<evidence type="ECO:0000313" key="3">
    <source>
        <dbReference type="Proteomes" id="UP001059844"/>
    </source>
</evidence>
<feature type="transmembrane region" description="Helical" evidence="1">
    <location>
        <begin position="31"/>
        <end position="48"/>
    </location>
</feature>